<evidence type="ECO:0000313" key="2">
    <source>
        <dbReference type="Proteomes" id="UP000295537"/>
    </source>
</evidence>
<protein>
    <recommendedName>
        <fullName evidence="3">Metallothionein</fullName>
    </recommendedName>
</protein>
<dbReference type="RefSeq" id="WP_165904864.1">
    <property type="nucleotide sequence ID" value="NZ_LVXA01000001.1"/>
</dbReference>
<evidence type="ECO:0008006" key="3">
    <source>
        <dbReference type="Google" id="ProtNLM"/>
    </source>
</evidence>
<sequence length="52" mass="5683">MTVTRVYPNTTECKTQPCQCTPACICGKTCGCKEGECYCSTDCECRQDSCKA</sequence>
<name>A0A4R2NBN1_9PAST</name>
<dbReference type="Proteomes" id="UP000295537">
    <property type="component" value="Unassembled WGS sequence"/>
</dbReference>
<accession>A0A4R2NBN1</accession>
<organism evidence="1 2">
    <name type="scientific">Nicoletella semolina</name>
    <dbReference type="NCBI Taxonomy" id="271160"/>
    <lineage>
        <taxon>Bacteria</taxon>
        <taxon>Pseudomonadati</taxon>
        <taxon>Pseudomonadota</taxon>
        <taxon>Gammaproteobacteria</taxon>
        <taxon>Pasteurellales</taxon>
        <taxon>Pasteurellaceae</taxon>
        <taxon>Nicoletella</taxon>
    </lineage>
</organism>
<reference evidence="1 2" key="1">
    <citation type="submission" date="2019-03" db="EMBL/GenBank/DDBJ databases">
        <title>Genomic Encyclopedia of Type Strains, Phase IV (KMG-IV): sequencing the most valuable type-strain genomes for metagenomic binning, comparative biology and taxonomic classification.</title>
        <authorList>
            <person name="Goeker M."/>
        </authorList>
    </citation>
    <scope>NUCLEOTIDE SEQUENCE [LARGE SCALE GENOMIC DNA]</scope>
    <source>
        <strain evidence="1 2">DSM 16380</strain>
    </source>
</reference>
<evidence type="ECO:0000313" key="1">
    <source>
        <dbReference type="EMBL" id="TCP18497.1"/>
    </source>
</evidence>
<gene>
    <name evidence="1" type="ORF">EV693_102177</name>
</gene>
<proteinExistence type="predicted"/>
<dbReference type="EMBL" id="SLXJ01000002">
    <property type="protein sequence ID" value="TCP18497.1"/>
    <property type="molecule type" value="Genomic_DNA"/>
</dbReference>
<dbReference type="AlphaFoldDB" id="A0A4R2NBN1"/>
<comment type="caution">
    <text evidence="1">The sequence shown here is derived from an EMBL/GenBank/DDBJ whole genome shotgun (WGS) entry which is preliminary data.</text>
</comment>
<keyword evidence="2" id="KW-1185">Reference proteome</keyword>